<dbReference type="PANTHER" id="PTHR11276:SF28">
    <property type="entry name" value="DNA POLYMERASE LAMBDA"/>
    <property type="match status" value="1"/>
</dbReference>
<dbReference type="Gene3D" id="1.10.150.110">
    <property type="entry name" value="DNA polymerase beta, N-terminal domain-like"/>
    <property type="match status" value="1"/>
</dbReference>
<dbReference type="Pfam" id="PF14520">
    <property type="entry name" value="HHH_5"/>
    <property type="match status" value="1"/>
</dbReference>
<gene>
    <name evidence="2" type="ORF">ABK249_18680</name>
</gene>
<dbReference type="SUPFAM" id="SSF47802">
    <property type="entry name" value="DNA polymerase beta, N-terminal domain-like"/>
    <property type="match status" value="1"/>
</dbReference>
<accession>A0ABV0M514</accession>
<dbReference type="Gene3D" id="1.10.150.20">
    <property type="entry name" value="5' to 3' exonuclease, C-terminal subdomain"/>
    <property type="match status" value="1"/>
</dbReference>
<evidence type="ECO:0000313" key="2">
    <source>
        <dbReference type="EMBL" id="MEQ1406958.1"/>
    </source>
</evidence>
<proteinExistence type="predicted"/>
<dbReference type="Pfam" id="PF14716">
    <property type="entry name" value="HHH_8"/>
    <property type="match status" value="1"/>
</dbReference>
<feature type="domain" description="Crossover junction endonuclease MUS81-like HHH" evidence="1">
    <location>
        <begin position="29"/>
        <end position="102"/>
    </location>
</feature>
<evidence type="ECO:0000259" key="1">
    <source>
        <dbReference type="Pfam" id="PF14716"/>
    </source>
</evidence>
<dbReference type="Proteomes" id="UP001496627">
    <property type="component" value="Unassembled WGS sequence"/>
</dbReference>
<dbReference type="InterPro" id="IPR022312">
    <property type="entry name" value="DNA_pol_X"/>
</dbReference>
<dbReference type="RefSeq" id="WP_348863619.1">
    <property type="nucleotide sequence ID" value="NZ_JBEAAL010000015.1"/>
</dbReference>
<comment type="caution">
    <text evidence="2">The sequence shown here is derived from an EMBL/GenBank/DDBJ whole genome shotgun (WGS) entry which is preliminary data.</text>
</comment>
<protein>
    <submittedName>
        <fullName evidence="2">Helix-hairpin-helix domain-containing protein</fullName>
    </submittedName>
</protein>
<reference evidence="2 3" key="1">
    <citation type="submission" date="2024-05" db="EMBL/GenBank/DDBJ databases">
        <title>Neorhizobium sp. Rsf11, a plant growth promoting and heavy metal resistant PAH-degrader.</title>
        <authorList>
            <person name="Golubev S.N."/>
            <person name="Muratova A.Y."/>
            <person name="Markelova M.I."/>
        </authorList>
    </citation>
    <scope>NUCLEOTIDE SEQUENCE [LARGE SCALE GENOMIC DNA]</scope>
    <source>
        <strain evidence="2 3">Rsf11</strain>
    </source>
</reference>
<sequence>MKAMAAAVDEDTTKKLQASVPTVPDLNLGVATKLREYADLLVQQGEGGFRSRAYYTAADVITALKRPLNEILTEEGRMGLVALPGIGYGIAAAITEILTSGHWNQLARLRGDLASETLFRTIPGIGPKLADRLADEGHVESLEDLEYALHFGDLAVKGIGERRKRMIASALAERLGRPTVIVSGRRTVPSVSLLLNVDQMYREKAAVDQLPKIAPRRFNPKAETWLPIMHIRQNGWYFTALYSNSRLAHELNRTHDWVVIHYQRDSEPEGRCTVVTETHGPMAGRRIVRGREAEQEEKESQT</sequence>
<dbReference type="InterPro" id="IPR027421">
    <property type="entry name" value="DNA_pol_lamdba_lyase_dom_sf"/>
</dbReference>
<keyword evidence="3" id="KW-1185">Reference proteome</keyword>
<dbReference type="EMBL" id="JBEAAL010000015">
    <property type="protein sequence ID" value="MEQ1406958.1"/>
    <property type="molecule type" value="Genomic_DNA"/>
</dbReference>
<evidence type="ECO:0000313" key="3">
    <source>
        <dbReference type="Proteomes" id="UP001496627"/>
    </source>
</evidence>
<name>A0ABV0M514_9HYPH</name>
<dbReference type="PANTHER" id="PTHR11276">
    <property type="entry name" value="DNA POLYMERASE TYPE-X FAMILY MEMBER"/>
    <property type="match status" value="1"/>
</dbReference>
<organism evidence="2 3">
    <name type="scientific">Neorhizobium phenanthreniclasticum</name>
    <dbReference type="NCBI Taxonomy" id="3157917"/>
    <lineage>
        <taxon>Bacteria</taxon>
        <taxon>Pseudomonadati</taxon>
        <taxon>Pseudomonadota</taxon>
        <taxon>Alphaproteobacteria</taxon>
        <taxon>Hyphomicrobiales</taxon>
        <taxon>Rhizobiaceae</taxon>
        <taxon>Rhizobium/Agrobacterium group</taxon>
        <taxon>Neorhizobium</taxon>
    </lineage>
</organism>
<dbReference type="InterPro" id="IPR010996">
    <property type="entry name" value="HHH_MUS81"/>
</dbReference>